<keyword evidence="3" id="KW-1185">Reference proteome</keyword>
<dbReference type="STRING" id="1458461.BN1012_Phect1292"/>
<dbReference type="Proteomes" id="UP000032160">
    <property type="component" value="Chromosome I"/>
</dbReference>
<dbReference type="EMBL" id="HG966617">
    <property type="protein sequence ID" value="CDO59506.1"/>
    <property type="molecule type" value="Genomic_DNA"/>
</dbReference>
<keyword evidence="1" id="KW-0732">Signal</keyword>
<dbReference type="PROSITE" id="PS51257">
    <property type="entry name" value="PROKAR_LIPOPROTEIN"/>
    <property type="match status" value="1"/>
</dbReference>
<accession>X5MMT1</accession>
<dbReference type="AlphaFoldDB" id="X5MMT1"/>
<evidence type="ECO:0000313" key="3">
    <source>
        <dbReference type="Proteomes" id="UP000032160"/>
    </source>
</evidence>
<evidence type="ECO:0000313" key="2">
    <source>
        <dbReference type="EMBL" id="CDO59506.1"/>
    </source>
</evidence>
<evidence type="ECO:0008006" key="4">
    <source>
        <dbReference type="Google" id="ProtNLM"/>
    </source>
</evidence>
<gene>
    <name evidence="2" type="ORF">BN1012_Phect1292</name>
</gene>
<proteinExistence type="predicted"/>
<evidence type="ECO:0000256" key="1">
    <source>
        <dbReference type="SAM" id="SignalP"/>
    </source>
</evidence>
<feature type="signal peptide" evidence="1">
    <location>
        <begin position="1"/>
        <end position="20"/>
    </location>
</feature>
<organism evidence="2 3">
    <name type="scientific">Candidatus Phaeomarinibacter ectocarpi</name>
    <dbReference type="NCBI Taxonomy" id="1458461"/>
    <lineage>
        <taxon>Bacteria</taxon>
        <taxon>Pseudomonadati</taxon>
        <taxon>Pseudomonadota</taxon>
        <taxon>Alphaproteobacteria</taxon>
        <taxon>Hyphomicrobiales</taxon>
        <taxon>Parvibaculaceae</taxon>
        <taxon>Candidatus Phaeomarinibacter</taxon>
    </lineage>
</organism>
<protein>
    <recommendedName>
        <fullName evidence="4">Lipoprotein</fullName>
    </recommendedName>
</protein>
<dbReference type="HOGENOM" id="CLU_2354573_0_0_5"/>
<sequence>MTRILLAAALALTVSACATAEDRAARAQAQLAADKAECQTLGFTPDTEAFSNCLLKLREIRAEEAAAIEQRRANNRAIWGPDWPWYYNRGYRHRRW</sequence>
<dbReference type="KEGG" id="pect:BN1012_Phect1292"/>
<name>X5MMT1_9HYPH</name>
<reference evidence="2 3" key="1">
    <citation type="journal article" date="2014" name="Front. Genet.">
        <title>Genome and metabolic network of "Candidatus Phaeomarinobacter ectocarpi" Ec32, a new candidate genus of Alphaproteobacteria frequently associated with brown algae.</title>
        <authorList>
            <person name="Dittami S.M."/>
            <person name="Barbeyron T."/>
            <person name="Boyen C."/>
            <person name="Cambefort J."/>
            <person name="Collet G."/>
            <person name="Delage L."/>
            <person name="Gobet A."/>
            <person name="Groisillier A."/>
            <person name="Leblanc C."/>
            <person name="Michel G."/>
            <person name="Scornet D."/>
            <person name="Siegel A."/>
            <person name="Tapia J.E."/>
            <person name="Tonon T."/>
        </authorList>
    </citation>
    <scope>NUCLEOTIDE SEQUENCE [LARGE SCALE GENOMIC DNA]</scope>
    <source>
        <strain evidence="2 3">Ec32</strain>
    </source>
</reference>
<feature type="chain" id="PRO_5004958060" description="Lipoprotein" evidence="1">
    <location>
        <begin position="21"/>
        <end position="96"/>
    </location>
</feature>
<dbReference type="RefSeq" id="WP_145973484.1">
    <property type="nucleotide sequence ID" value="NZ_HG966617.1"/>
</dbReference>